<gene>
    <name evidence="1" type="ORF">FKW44_005069</name>
</gene>
<evidence type="ECO:0000313" key="2">
    <source>
        <dbReference type="Proteomes" id="UP000595437"/>
    </source>
</evidence>
<reference evidence="2" key="1">
    <citation type="submission" date="2021-01" db="EMBL/GenBank/DDBJ databases">
        <title>Caligus Genome Assembly.</title>
        <authorList>
            <person name="Gallardo-Escarate C."/>
        </authorList>
    </citation>
    <scope>NUCLEOTIDE SEQUENCE [LARGE SCALE GENOMIC DNA]</scope>
</reference>
<name>A0A7T8KBG1_CALRO</name>
<dbReference type="Proteomes" id="UP000595437">
    <property type="component" value="Chromosome 3"/>
</dbReference>
<dbReference type="AlphaFoldDB" id="A0A7T8KBG1"/>
<keyword evidence="2" id="KW-1185">Reference proteome</keyword>
<dbReference type="EMBL" id="CP045892">
    <property type="protein sequence ID" value="QQP52811.1"/>
    <property type="molecule type" value="Genomic_DNA"/>
</dbReference>
<proteinExistence type="predicted"/>
<sequence>MVHRIQIGELGDQQLANLEFVAVTTQILVHKGQQSYVRNVQFHGDIPDGPAGVVLEDV</sequence>
<evidence type="ECO:0000313" key="1">
    <source>
        <dbReference type="EMBL" id="QQP52811.1"/>
    </source>
</evidence>
<accession>A0A7T8KBG1</accession>
<organism evidence="1 2">
    <name type="scientific">Caligus rogercresseyi</name>
    <name type="common">Sea louse</name>
    <dbReference type="NCBI Taxonomy" id="217165"/>
    <lineage>
        <taxon>Eukaryota</taxon>
        <taxon>Metazoa</taxon>
        <taxon>Ecdysozoa</taxon>
        <taxon>Arthropoda</taxon>
        <taxon>Crustacea</taxon>
        <taxon>Multicrustacea</taxon>
        <taxon>Hexanauplia</taxon>
        <taxon>Copepoda</taxon>
        <taxon>Siphonostomatoida</taxon>
        <taxon>Caligidae</taxon>
        <taxon>Caligus</taxon>
    </lineage>
</organism>
<protein>
    <submittedName>
        <fullName evidence="1">Uncharacterized protein</fullName>
    </submittedName>
</protein>